<evidence type="ECO:0000256" key="2">
    <source>
        <dbReference type="ARBA" id="ARBA00023125"/>
    </source>
</evidence>
<dbReference type="SMART" id="SM00345">
    <property type="entry name" value="HTH_GNTR"/>
    <property type="match status" value="1"/>
</dbReference>
<accession>A0A9X5BCL4</accession>
<evidence type="ECO:0000259" key="4">
    <source>
        <dbReference type="PROSITE" id="PS50949"/>
    </source>
</evidence>
<evidence type="ECO:0000256" key="3">
    <source>
        <dbReference type="ARBA" id="ARBA00023163"/>
    </source>
</evidence>
<dbReference type="PRINTS" id="PR00035">
    <property type="entry name" value="HTHGNTR"/>
</dbReference>
<dbReference type="CDD" id="cd07377">
    <property type="entry name" value="WHTH_GntR"/>
    <property type="match status" value="1"/>
</dbReference>
<dbReference type="InterPro" id="IPR036390">
    <property type="entry name" value="WH_DNA-bd_sf"/>
</dbReference>
<comment type="caution">
    <text evidence="5">The sequence shown here is derived from an EMBL/GenBank/DDBJ whole genome shotgun (WGS) entry which is preliminary data.</text>
</comment>
<keyword evidence="2" id="KW-0238">DNA-binding</keyword>
<keyword evidence="6" id="KW-1185">Reference proteome</keyword>
<gene>
    <name evidence="5" type="ORF">D5281_00660</name>
</gene>
<dbReference type="Gene3D" id="1.10.10.10">
    <property type="entry name" value="Winged helix-like DNA-binding domain superfamily/Winged helix DNA-binding domain"/>
    <property type="match status" value="1"/>
</dbReference>
<keyword evidence="3" id="KW-0804">Transcription</keyword>
<feature type="domain" description="HTH gntR-type" evidence="4">
    <location>
        <begin position="6"/>
        <end position="74"/>
    </location>
</feature>
<dbReference type="InterPro" id="IPR050679">
    <property type="entry name" value="Bact_HTH_transcr_reg"/>
</dbReference>
<protein>
    <submittedName>
        <fullName evidence="5">GntR family transcriptional regulator</fullName>
    </submittedName>
</protein>
<dbReference type="Gene3D" id="3.40.1410.10">
    <property type="entry name" value="Chorismate lyase-like"/>
    <property type="match status" value="1"/>
</dbReference>
<dbReference type="Proteomes" id="UP001154420">
    <property type="component" value="Unassembled WGS sequence"/>
</dbReference>
<dbReference type="SUPFAM" id="SSF46785">
    <property type="entry name" value="Winged helix' DNA-binding domain"/>
    <property type="match status" value="1"/>
</dbReference>
<sequence length="241" mass="28306">MEKAREARYRTIYKQLKEKIESGEYKQGNRIKTEKELQEEYGVSRDTIRRALSHLENEDYIVKRPALGTFVKHKKSDYQLSKMESFTEQMKSRGIAPSSEIISIELVSNPERQVVRELLLGEEEKCYRITRIRKGDESPMAYEIAYIPQKLCPNLQKYLDDTSSLYQIYEEVYHLRMGDGRIRLEADMPGIEIQKSLGIAHDAPVLRMECTTLLEDETPLYYVECYYIGAKYYFSTVLPRK</sequence>
<evidence type="ECO:0000256" key="1">
    <source>
        <dbReference type="ARBA" id="ARBA00023015"/>
    </source>
</evidence>
<evidence type="ECO:0000313" key="6">
    <source>
        <dbReference type="Proteomes" id="UP001154420"/>
    </source>
</evidence>
<dbReference type="InterPro" id="IPR011663">
    <property type="entry name" value="UTRA"/>
</dbReference>
<dbReference type="PANTHER" id="PTHR44846">
    <property type="entry name" value="MANNOSYL-D-GLYCERATE TRANSPORT/METABOLISM SYSTEM REPRESSOR MNGR-RELATED"/>
    <property type="match status" value="1"/>
</dbReference>
<dbReference type="RefSeq" id="WP_160558231.1">
    <property type="nucleotide sequence ID" value="NZ_QZDT01000001.1"/>
</dbReference>
<organism evidence="5 6">
    <name type="scientific">Parablautia muri</name>
    <dbReference type="NCBI Taxonomy" id="2320879"/>
    <lineage>
        <taxon>Bacteria</taxon>
        <taxon>Bacillati</taxon>
        <taxon>Bacillota</taxon>
        <taxon>Clostridia</taxon>
        <taxon>Lachnospirales</taxon>
        <taxon>Lachnospiraceae</taxon>
        <taxon>Parablautia</taxon>
    </lineage>
</organism>
<dbReference type="InterPro" id="IPR036388">
    <property type="entry name" value="WH-like_DNA-bd_sf"/>
</dbReference>
<dbReference type="AlphaFoldDB" id="A0A9X5BCL4"/>
<dbReference type="PANTHER" id="PTHR44846:SF1">
    <property type="entry name" value="MANNOSYL-D-GLYCERATE TRANSPORT_METABOLISM SYSTEM REPRESSOR MNGR-RELATED"/>
    <property type="match status" value="1"/>
</dbReference>
<reference evidence="5" key="1">
    <citation type="submission" date="2018-09" db="EMBL/GenBank/DDBJ databases">
        <title>Murine metabolic-syndrome-specific gut microbial biobank.</title>
        <authorList>
            <person name="Liu C."/>
        </authorList>
    </citation>
    <scope>NUCLEOTIDE SEQUENCE</scope>
    <source>
        <strain evidence="5">D42-62</strain>
    </source>
</reference>
<proteinExistence type="predicted"/>
<dbReference type="InterPro" id="IPR028978">
    <property type="entry name" value="Chorismate_lyase_/UTRA_dom_sf"/>
</dbReference>
<dbReference type="SUPFAM" id="SSF64288">
    <property type="entry name" value="Chorismate lyase-like"/>
    <property type="match status" value="1"/>
</dbReference>
<name>A0A9X5BCL4_9FIRM</name>
<dbReference type="GO" id="GO:0003677">
    <property type="term" value="F:DNA binding"/>
    <property type="evidence" value="ECO:0007669"/>
    <property type="project" value="UniProtKB-KW"/>
</dbReference>
<keyword evidence="1" id="KW-0805">Transcription regulation</keyword>
<evidence type="ECO:0000313" key="5">
    <source>
        <dbReference type="EMBL" id="NBJ91138.1"/>
    </source>
</evidence>
<dbReference type="GO" id="GO:0003700">
    <property type="term" value="F:DNA-binding transcription factor activity"/>
    <property type="evidence" value="ECO:0007669"/>
    <property type="project" value="InterPro"/>
</dbReference>
<dbReference type="GO" id="GO:0045892">
    <property type="term" value="P:negative regulation of DNA-templated transcription"/>
    <property type="evidence" value="ECO:0007669"/>
    <property type="project" value="TreeGrafter"/>
</dbReference>
<dbReference type="OrthoDB" id="9794015at2"/>
<dbReference type="PROSITE" id="PS50949">
    <property type="entry name" value="HTH_GNTR"/>
    <property type="match status" value="1"/>
</dbReference>
<dbReference type="EMBL" id="QZDT01000001">
    <property type="protein sequence ID" value="NBJ91138.1"/>
    <property type="molecule type" value="Genomic_DNA"/>
</dbReference>
<dbReference type="SMART" id="SM00866">
    <property type="entry name" value="UTRA"/>
    <property type="match status" value="1"/>
</dbReference>
<dbReference type="Pfam" id="PF00392">
    <property type="entry name" value="GntR"/>
    <property type="match status" value="1"/>
</dbReference>
<dbReference type="InterPro" id="IPR000524">
    <property type="entry name" value="Tscrpt_reg_HTH_GntR"/>
</dbReference>
<dbReference type="Pfam" id="PF07702">
    <property type="entry name" value="UTRA"/>
    <property type="match status" value="1"/>
</dbReference>